<dbReference type="Proteomes" id="UP001183648">
    <property type="component" value="Unassembled WGS sequence"/>
</dbReference>
<name>A0ABU2C0N8_9ACTN</name>
<reference evidence="3 4" key="1">
    <citation type="submission" date="2023-07" db="EMBL/GenBank/DDBJ databases">
        <title>Sequencing the genomes of 1000 actinobacteria strains.</title>
        <authorList>
            <person name="Klenk H.-P."/>
        </authorList>
    </citation>
    <scope>NUCLEOTIDE SEQUENCE [LARGE SCALE GENOMIC DNA]</scope>
    <source>
        <strain evidence="3 4">DSM 19426</strain>
    </source>
</reference>
<keyword evidence="2" id="KW-0812">Transmembrane</keyword>
<feature type="transmembrane region" description="Helical" evidence="2">
    <location>
        <begin position="234"/>
        <end position="254"/>
    </location>
</feature>
<evidence type="ECO:0000313" key="4">
    <source>
        <dbReference type="Proteomes" id="UP001183648"/>
    </source>
</evidence>
<evidence type="ECO:0000313" key="3">
    <source>
        <dbReference type="EMBL" id="MDR7364233.1"/>
    </source>
</evidence>
<keyword evidence="4" id="KW-1185">Reference proteome</keyword>
<feature type="region of interest" description="Disordered" evidence="1">
    <location>
        <begin position="117"/>
        <end position="225"/>
    </location>
</feature>
<sequence>MGYLVETSGRLKLPQELERQALTVLEVRMGARGGWFDADQVHVDSLEELAPYAAAQVRREGEWLLVGTDTDGDPKWSEQASEFYRSLGSFVREGEVHVRGEDGQAWSYLYSGDGVLQRGDNGWDGTPGDPAAGPVPPAPTPPGVSPPPPAASGPTAAGAPEPPAQPAQFRYPGSDERPAPPPPAAPQSYAPGDPGDPGSVAESPSYPGPPTGLPEDRVQRAWADPPPASAGRTALMVGLLVVGVVLIIGLALLVSGL</sequence>
<organism evidence="3 4">
    <name type="scientific">Nocardioides marmoribigeumensis</name>
    <dbReference type="NCBI Taxonomy" id="433649"/>
    <lineage>
        <taxon>Bacteria</taxon>
        <taxon>Bacillati</taxon>
        <taxon>Actinomycetota</taxon>
        <taxon>Actinomycetes</taxon>
        <taxon>Propionibacteriales</taxon>
        <taxon>Nocardioidaceae</taxon>
        <taxon>Nocardioides</taxon>
    </lineage>
</organism>
<keyword evidence="2" id="KW-0472">Membrane</keyword>
<protein>
    <recommendedName>
        <fullName evidence="5">DUF4178 domain-containing protein</fullName>
    </recommendedName>
</protein>
<accession>A0ABU2C0N8</accession>
<comment type="caution">
    <text evidence="3">The sequence shown here is derived from an EMBL/GenBank/DDBJ whole genome shotgun (WGS) entry which is preliminary data.</text>
</comment>
<dbReference type="RefSeq" id="WP_310305658.1">
    <property type="nucleotide sequence ID" value="NZ_BAAAPS010000005.1"/>
</dbReference>
<evidence type="ECO:0008006" key="5">
    <source>
        <dbReference type="Google" id="ProtNLM"/>
    </source>
</evidence>
<proteinExistence type="predicted"/>
<gene>
    <name evidence="3" type="ORF">J2S63_003786</name>
</gene>
<evidence type="ECO:0000256" key="2">
    <source>
        <dbReference type="SAM" id="Phobius"/>
    </source>
</evidence>
<keyword evidence="2" id="KW-1133">Transmembrane helix</keyword>
<feature type="compositionally biased region" description="Pro residues" evidence="1">
    <location>
        <begin position="133"/>
        <end position="151"/>
    </location>
</feature>
<evidence type="ECO:0000256" key="1">
    <source>
        <dbReference type="SAM" id="MobiDB-lite"/>
    </source>
</evidence>
<dbReference type="EMBL" id="JAVDYG010000001">
    <property type="protein sequence ID" value="MDR7364233.1"/>
    <property type="molecule type" value="Genomic_DNA"/>
</dbReference>